<accession>A0A931B0T8</accession>
<protein>
    <submittedName>
        <fullName evidence="2">Uncharacterized protein</fullName>
    </submittedName>
</protein>
<evidence type="ECO:0000313" key="2">
    <source>
        <dbReference type="EMBL" id="MBF9069070.1"/>
    </source>
</evidence>
<keyword evidence="3" id="KW-1185">Reference proteome</keyword>
<evidence type="ECO:0000313" key="3">
    <source>
        <dbReference type="Proteomes" id="UP000657385"/>
    </source>
</evidence>
<feature type="signal peptide" evidence="1">
    <location>
        <begin position="1"/>
        <end position="26"/>
    </location>
</feature>
<dbReference type="Proteomes" id="UP000657385">
    <property type="component" value="Unassembled WGS sequence"/>
</dbReference>
<reference evidence="2" key="1">
    <citation type="submission" date="2020-11" db="EMBL/GenBank/DDBJ databases">
        <title>Isolation and identification of active actinomycetes.</title>
        <authorList>
            <person name="Yu B."/>
        </authorList>
    </citation>
    <scope>NUCLEOTIDE SEQUENCE</scope>
    <source>
        <strain evidence="2">NEAU-YB345</strain>
    </source>
</reference>
<comment type="caution">
    <text evidence="2">The sequence shown here is derived from an EMBL/GenBank/DDBJ whole genome shotgun (WGS) entry which is preliminary data.</text>
</comment>
<organism evidence="2 3">
    <name type="scientific">Streptacidiphilus fuscans</name>
    <dbReference type="NCBI Taxonomy" id="2789292"/>
    <lineage>
        <taxon>Bacteria</taxon>
        <taxon>Bacillati</taxon>
        <taxon>Actinomycetota</taxon>
        <taxon>Actinomycetes</taxon>
        <taxon>Kitasatosporales</taxon>
        <taxon>Streptomycetaceae</taxon>
        <taxon>Streptacidiphilus</taxon>
    </lineage>
</organism>
<feature type="chain" id="PRO_5037986693" evidence="1">
    <location>
        <begin position="27"/>
        <end position="147"/>
    </location>
</feature>
<keyword evidence="1" id="KW-0732">Signal</keyword>
<proteinExistence type="predicted"/>
<sequence>MRKRFRAAIGAAALGIVLVSAGTAQADTTDTNGRWAEVTQTTASGWATADLQFVDGAGNPINSKTTPAFAQATFFDTETGYTLNGWLERSTDGGRTWYQESGIHALSSTGTTESTTDPYYDGPGYLARACFQFTSWSGAAVHCSPAI</sequence>
<gene>
    <name evidence="2" type="ORF">I2501_13680</name>
</gene>
<dbReference type="RefSeq" id="WP_196194246.1">
    <property type="nucleotide sequence ID" value="NZ_JADPRT010000005.1"/>
</dbReference>
<dbReference type="AlphaFoldDB" id="A0A931B0T8"/>
<dbReference type="EMBL" id="JADPRT010000005">
    <property type="protein sequence ID" value="MBF9069070.1"/>
    <property type="molecule type" value="Genomic_DNA"/>
</dbReference>
<evidence type="ECO:0000256" key="1">
    <source>
        <dbReference type="SAM" id="SignalP"/>
    </source>
</evidence>
<name>A0A931B0T8_9ACTN</name>